<sequence length="160" mass="18340">MKDEKNALHWYSISAEGRNREIVKDRIILVIAIVSMKDEKNALHWYSISAEGRNILLPLCLLAIPSREEDDTLLETIYRSNMLNPVICQSFRSLRNPGVQQPPSLDVVKITRKYLMSRILDTCADVLHSAFGHMAPLNRFDLASSSDINKCSWHIVTYRL</sequence>
<accession>A0A397H5P4</accession>
<proteinExistence type="predicted"/>
<dbReference type="EMBL" id="PQFF01000337">
    <property type="protein sequence ID" value="RHZ58337.1"/>
    <property type="molecule type" value="Genomic_DNA"/>
</dbReference>
<evidence type="ECO:0000313" key="1">
    <source>
        <dbReference type="EMBL" id="RHZ58337.1"/>
    </source>
</evidence>
<name>A0A397H5P4_9GLOM</name>
<organism evidence="1 2">
    <name type="scientific">Diversispora epigaea</name>
    <dbReference type="NCBI Taxonomy" id="1348612"/>
    <lineage>
        <taxon>Eukaryota</taxon>
        <taxon>Fungi</taxon>
        <taxon>Fungi incertae sedis</taxon>
        <taxon>Mucoromycota</taxon>
        <taxon>Glomeromycotina</taxon>
        <taxon>Glomeromycetes</taxon>
        <taxon>Diversisporales</taxon>
        <taxon>Diversisporaceae</taxon>
        <taxon>Diversispora</taxon>
    </lineage>
</organism>
<keyword evidence="2" id="KW-1185">Reference proteome</keyword>
<protein>
    <submittedName>
        <fullName evidence="1">Uncharacterized protein</fullName>
    </submittedName>
</protein>
<dbReference type="OrthoDB" id="2384430at2759"/>
<reference evidence="1 2" key="1">
    <citation type="submission" date="2018-08" db="EMBL/GenBank/DDBJ databases">
        <title>Genome and evolution of the arbuscular mycorrhizal fungus Diversispora epigaea (formerly Glomus versiforme) and its bacterial endosymbionts.</title>
        <authorList>
            <person name="Sun X."/>
            <person name="Fei Z."/>
            <person name="Harrison M."/>
        </authorList>
    </citation>
    <scope>NUCLEOTIDE SEQUENCE [LARGE SCALE GENOMIC DNA]</scope>
    <source>
        <strain evidence="1 2">IT104</strain>
    </source>
</reference>
<evidence type="ECO:0000313" key="2">
    <source>
        <dbReference type="Proteomes" id="UP000266861"/>
    </source>
</evidence>
<dbReference type="Proteomes" id="UP000266861">
    <property type="component" value="Unassembled WGS sequence"/>
</dbReference>
<comment type="caution">
    <text evidence="1">The sequence shown here is derived from an EMBL/GenBank/DDBJ whole genome shotgun (WGS) entry which is preliminary data.</text>
</comment>
<dbReference type="AlphaFoldDB" id="A0A397H5P4"/>
<dbReference type="STRING" id="1348612.A0A397H5P4"/>
<gene>
    <name evidence="1" type="ORF">Glove_374g56</name>
</gene>